<name>A0A1Y5Q1S3_9GAMM</name>
<evidence type="ECO:0000256" key="6">
    <source>
        <dbReference type="ARBA" id="ARBA00023186"/>
    </source>
</evidence>
<evidence type="ECO:0000259" key="11">
    <source>
        <dbReference type="PROSITE" id="PS50059"/>
    </source>
</evidence>
<dbReference type="GO" id="GO:0003755">
    <property type="term" value="F:peptidyl-prolyl cis-trans isomerase activity"/>
    <property type="evidence" value="ECO:0007669"/>
    <property type="project" value="UniProtKB-UniRule"/>
</dbReference>
<dbReference type="SUPFAM" id="SSF54534">
    <property type="entry name" value="FKBP-like"/>
    <property type="match status" value="1"/>
</dbReference>
<dbReference type="PANTHER" id="PTHR47861">
    <property type="entry name" value="FKBP-TYPE PEPTIDYL-PROLYL CIS-TRANS ISOMERASE SLYD"/>
    <property type="match status" value="1"/>
</dbReference>
<evidence type="ECO:0000256" key="10">
    <source>
        <dbReference type="RuleBase" id="RU003915"/>
    </source>
</evidence>
<keyword evidence="4" id="KW-0963">Cytoplasm</keyword>
<evidence type="ECO:0000256" key="5">
    <source>
        <dbReference type="ARBA" id="ARBA00023110"/>
    </source>
</evidence>
<comment type="similarity">
    <text evidence="3 10">Belongs to the FKBP-type PPIase family.</text>
</comment>
<dbReference type="InterPro" id="IPR046357">
    <property type="entry name" value="PPIase_dom_sf"/>
</dbReference>
<evidence type="ECO:0000256" key="9">
    <source>
        <dbReference type="PROSITE-ProRule" id="PRU00277"/>
    </source>
</evidence>
<dbReference type="EC" id="5.2.1.8" evidence="10"/>
<reference evidence="12" key="1">
    <citation type="submission" date="2016-03" db="EMBL/GenBank/DDBJ databases">
        <authorList>
            <person name="Ploux O."/>
        </authorList>
    </citation>
    <scope>NUCLEOTIDE SEQUENCE</scope>
    <source>
        <strain evidence="12">UC10</strain>
    </source>
</reference>
<organism evidence="12">
    <name type="scientific">uncultured Stenotrophomonas sp</name>
    <dbReference type="NCBI Taxonomy" id="165438"/>
    <lineage>
        <taxon>Bacteria</taxon>
        <taxon>Pseudomonadati</taxon>
        <taxon>Pseudomonadota</taxon>
        <taxon>Gammaproteobacteria</taxon>
        <taxon>Lysobacterales</taxon>
        <taxon>Lysobacteraceae</taxon>
        <taxon>Stenotrophomonas</taxon>
        <taxon>environmental samples</taxon>
    </lineage>
</organism>
<comment type="catalytic activity">
    <reaction evidence="1 9 10">
        <text>[protein]-peptidylproline (omega=180) = [protein]-peptidylproline (omega=0)</text>
        <dbReference type="Rhea" id="RHEA:16237"/>
        <dbReference type="Rhea" id="RHEA-COMP:10747"/>
        <dbReference type="Rhea" id="RHEA-COMP:10748"/>
        <dbReference type="ChEBI" id="CHEBI:83833"/>
        <dbReference type="ChEBI" id="CHEBI:83834"/>
        <dbReference type="EC" id="5.2.1.8"/>
    </reaction>
</comment>
<keyword evidence="5 9" id="KW-0697">Rotamase</keyword>
<evidence type="ECO:0000256" key="1">
    <source>
        <dbReference type="ARBA" id="ARBA00000971"/>
    </source>
</evidence>
<sequence>MRRFRMAAMMAAHPAAGKVVPSPASRQPSTELRMKIEKDRVVRFHYTVSEVGQEPIESSKDREPLAILIGHGNIIPGLEAAMMDKEAGESFGVDVASADAYGERREGLTQRVPKKHFGNTRLVPGQQVILQTNFGPRAVTVQKVGMTVVDVDLNHPMAGKDLHFDVEIIEVREAGEEEVQHGHVHGDGGHHH</sequence>
<evidence type="ECO:0000256" key="8">
    <source>
        <dbReference type="ARBA" id="ARBA00037071"/>
    </source>
</evidence>
<evidence type="ECO:0000256" key="7">
    <source>
        <dbReference type="ARBA" id="ARBA00023235"/>
    </source>
</evidence>
<dbReference type="GO" id="GO:0005737">
    <property type="term" value="C:cytoplasm"/>
    <property type="evidence" value="ECO:0007669"/>
    <property type="project" value="UniProtKB-SubCell"/>
</dbReference>
<dbReference type="InterPro" id="IPR001179">
    <property type="entry name" value="PPIase_FKBP_dom"/>
</dbReference>
<proteinExistence type="inferred from homology"/>
<dbReference type="AlphaFoldDB" id="A0A1Y5Q1S3"/>
<comment type="function">
    <text evidence="8">Also involved in hydrogenase metallocenter assembly, probably by participating in the nickel insertion step. This function in hydrogenase biosynthesis requires chaperone activity and the presence of the metal-binding domain, but not PPIase activity.</text>
</comment>
<comment type="subcellular location">
    <subcellularLocation>
        <location evidence="2">Cytoplasm</location>
    </subcellularLocation>
</comment>
<dbReference type="PROSITE" id="PS50059">
    <property type="entry name" value="FKBP_PPIASE"/>
    <property type="match status" value="1"/>
</dbReference>
<evidence type="ECO:0000256" key="3">
    <source>
        <dbReference type="ARBA" id="ARBA00006577"/>
    </source>
</evidence>
<accession>A0A1Y5Q1S3</accession>
<gene>
    <name evidence="12" type="primary">slyD</name>
    <name evidence="12" type="ORF">STPYR_11110</name>
</gene>
<dbReference type="GO" id="GO:0042026">
    <property type="term" value="P:protein refolding"/>
    <property type="evidence" value="ECO:0007669"/>
    <property type="project" value="UniProtKB-ARBA"/>
</dbReference>
<protein>
    <recommendedName>
        <fullName evidence="10">Peptidyl-prolyl cis-trans isomerase</fullName>
        <ecNumber evidence="10">5.2.1.8</ecNumber>
    </recommendedName>
</protein>
<dbReference type="Pfam" id="PF00254">
    <property type="entry name" value="FKBP_C"/>
    <property type="match status" value="1"/>
</dbReference>
<evidence type="ECO:0000313" key="12">
    <source>
        <dbReference type="EMBL" id="SBV36180.1"/>
    </source>
</evidence>
<keyword evidence="6" id="KW-0143">Chaperone</keyword>
<evidence type="ECO:0000256" key="2">
    <source>
        <dbReference type="ARBA" id="ARBA00004496"/>
    </source>
</evidence>
<keyword evidence="7 9" id="KW-0413">Isomerase</keyword>
<evidence type="ECO:0000256" key="4">
    <source>
        <dbReference type="ARBA" id="ARBA00022490"/>
    </source>
</evidence>
<dbReference type="Gene3D" id="3.10.50.40">
    <property type="match status" value="1"/>
</dbReference>
<feature type="domain" description="PPIase FKBP-type" evidence="11">
    <location>
        <begin position="39"/>
        <end position="113"/>
    </location>
</feature>
<dbReference type="EMBL" id="FLTS01000001">
    <property type="protein sequence ID" value="SBV36180.1"/>
    <property type="molecule type" value="Genomic_DNA"/>
</dbReference>
<dbReference type="PANTHER" id="PTHR47861:SF3">
    <property type="entry name" value="FKBP-TYPE PEPTIDYL-PROLYL CIS-TRANS ISOMERASE SLYD"/>
    <property type="match status" value="1"/>
</dbReference>